<protein>
    <recommendedName>
        <fullName evidence="1">N-acetyltransferase domain-containing protein</fullName>
    </recommendedName>
</protein>
<organism evidence="2 3">
    <name type="scientific">Vibrio scophthalmi</name>
    <dbReference type="NCBI Taxonomy" id="45658"/>
    <lineage>
        <taxon>Bacteria</taxon>
        <taxon>Pseudomonadati</taxon>
        <taxon>Pseudomonadota</taxon>
        <taxon>Gammaproteobacteria</taxon>
        <taxon>Vibrionales</taxon>
        <taxon>Vibrionaceae</taxon>
        <taxon>Vibrio</taxon>
    </lineage>
</organism>
<evidence type="ECO:0000259" key="1">
    <source>
        <dbReference type="PROSITE" id="PS51186"/>
    </source>
</evidence>
<dbReference type="CDD" id="cd04301">
    <property type="entry name" value="NAT_SF"/>
    <property type="match status" value="1"/>
</dbReference>
<dbReference type="Pfam" id="PF00583">
    <property type="entry name" value="Acetyltransf_1"/>
    <property type="match status" value="1"/>
</dbReference>
<dbReference type="GO" id="GO:0016747">
    <property type="term" value="F:acyltransferase activity, transferring groups other than amino-acyl groups"/>
    <property type="evidence" value="ECO:0007669"/>
    <property type="project" value="InterPro"/>
</dbReference>
<proteinExistence type="predicted"/>
<dbReference type="EMBL" id="CP016415">
    <property type="protein sequence ID" value="ANU38301.1"/>
    <property type="molecule type" value="Genomic_DNA"/>
</dbReference>
<dbReference type="Proteomes" id="UP000092528">
    <property type="component" value="Chromosome 2"/>
</dbReference>
<dbReference type="RefSeq" id="WP_231893200.1">
    <property type="nucleotide sequence ID" value="NZ_CP016415.1"/>
</dbReference>
<dbReference type="AlphaFoldDB" id="A0A1C7FEF1"/>
<evidence type="ECO:0000313" key="2">
    <source>
        <dbReference type="EMBL" id="ANU38301.1"/>
    </source>
</evidence>
<dbReference type="InterPro" id="IPR016181">
    <property type="entry name" value="Acyl_CoA_acyltransferase"/>
</dbReference>
<accession>A0A1C7FEF1</accession>
<gene>
    <name evidence="2" type="ORF">VSVS05_03263</name>
</gene>
<name>A0A1C7FEF1_9VIBR</name>
<reference evidence="2 3" key="1">
    <citation type="submission" date="2016-07" db="EMBL/GenBank/DDBJ databases">
        <title>Genome sequencing of Vibrio scophthalmi strain VS-05, an isolated from Paralichthys olivaceus.</title>
        <authorList>
            <person name="Han H.-J."/>
        </authorList>
    </citation>
    <scope>NUCLEOTIDE SEQUENCE [LARGE SCALE GENOMIC DNA]</scope>
    <source>
        <strain evidence="2 3">VS-05</strain>
    </source>
</reference>
<keyword evidence="3" id="KW-1185">Reference proteome</keyword>
<dbReference type="Gene3D" id="3.40.630.30">
    <property type="match status" value="1"/>
</dbReference>
<dbReference type="GeneID" id="96874688"/>
<evidence type="ECO:0000313" key="3">
    <source>
        <dbReference type="Proteomes" id="UP000092528"/>
    </source>
</evidence>
<dbReference type="SUPFAM" id="SSF55729">
    <property type="entry name" value="Acyl-CoA N-acyltransferases (Nat)"/>
    <property type="match status" value="1"/>
</dbReference>
<feature type="domain" description="N-acetyltransferase" evidence="1">
    <location>
        <begin position="1"/>
        <end position="139"/>
    </location>
</feature>
<dbReference type="PROSITE" id="PS51186">
    <property type="entry name" value="GNAT"/>
    <property type="match status" value="1"/>
</dbReference>
<sequence length="139" mass="15408">MEFTSASEVHFEAIAQLVSSPEELYSVCPSGSYPWDYSQICDISKARSDLTVCIVDNQVVAFGNLYNVKPSQSAFIGNIVVSDAYKGQGIGRALIEHLSSQCLELYQAVPYLSVFNYNTRALLLYTKLGFEPYSAESRI</sequence>
<dbReference type="InterPro" id="IPR000182">
    <property type="entry name" value="GNAT_dom"/>
</dbReference>